<dbReference type="Gene3D" id="3.30.710.10">
    <property type="entry name" value="Potassium Channel Kv1.1, Chain A"/>
    <property type="match status" value="1"/>
</dbReference>
<proteinExistence type="predicted"/>
<organism evidence="2 3">
    <name type="scientific">Acaulospora morrowiae</name>
    <dbReference type="NCBI Taxonomy" id="94023"/>
    <lineage>
        <taxon>Eukaryota</taxon>
        <taxon>Fungi</taxon>
        <taxon>Fungi incertae sedis</taxon>
        <taxon>Mucoromycota</taxon>
        <taxon>Glomeromycotina</taxon>
        <taxon>Glomeromycetes</taxon>
        <taxon>Diversisporales</taxon>
        <taxon>Acaulosporaceae</taxon>
        <taxon>Acaulospora</taxon>
    </lineage>
</organism>
<dbReference type="EMBL" id="CAJVPV010002355">
    <property type="protein sequence ID" value="CAG8524216.1"/>
    <property type="molecule type" value="Genomic_DNA"/>
</dbReference>
<dbReference type="PROSITE" id="PS50097">
    <property type="entry name" value="BTB"/>
    <property type="match status" value="1"/>
</dbReference>
<dbReference type="CDD" id="cd18186">
    <property type="entry name" value="BTB_POZ_ZBTB_KLHL-like"/>
    <property type="match status" value="1"/>
</dbReference>
<feature type="non-terminal residue" evidence="2">
    <location>
        <position position="166"/>
    </location>
</feature>
<sequence>MTTQQQEYLTILSQDLAKLLDIDCCSNNDDVFNSNSITTSSNRSMTNKINKRQSFVLPRNNDSDSNLIHRHSTSIKQSLSNPNFSNSSASFKTTLRTYRRSKSCDDYNVIIKVGQETDNRIFYAHSLILKVRSEYFNAAFGNRWVKTEENGMMIFEKPNIEPIIFE</sequence>
<comment type="caution">
    <text evidence="2">The sequence shown here is derived from an EMBL/GenBank/DDBJ whole genome shotgun (WGS) entry which is preliminary data.</text>
</comment>
<dbReference type="Pfam" id="PF00651">
    <property type="entry name" value="BTB"/>
    <property type="match status" value="1"/>
</dbReference>
<reference evidence="2" key="1">
    <citation type="submission" date="2021-06" db="EMBL/GenBank/DDBJ databases">
        <authorList>
            <person name="Kallberg Y."/>
            <person name="Tangrot J."/>
            <person name="Rosling A."/>
        </authorList>
    </citation>
    <scope>NUCLEOTIDE SEQUENCE</scope>
    <source>
        <strain evidence="2">CL551</strain>
    </source>
</reference>
<dbReference type="OrthoDB" id="8789982at2759"/>
<name>A0A9N9FCH7_9GLOM</name>
<dbReference type="InterPro" id="IPR011333">
    <property type="entry name" value="SKP1/BTB/POZ_sf"/>
</dbReference>
<dbReference type="SUPFAM" id="SSF54695">
    <property type="entry name" value="POZ domain"/>
    <property type="match status" value="1"/>
</dbReference>
<feature type="domain" description="BTB" evidence="1">
    <location>
        <begin position="107"/>
        <end position="166"/>
    </location>
</feature>
<dbReference type="AlphaFoldDB" id="A0A9N9FCH7"/>
<dbReference type="InterPro" id="IPR000210">
    <property type="entry name" value="BTB/POZ_dom"/>
</dbReference>
<evidence type="ECO:0000313" key="2">
    <source>
        <dbReference type="EMBL" id="CAG8524216.1"/>
    </source>
</evidence>
<accession>A0A9N9FCH7</accession>
<keyword evidence="3" id="KW-1185">Reference proteome</keyword>
<protein>
    <submittedName>
        <fullName evidence="2">5426_t:CDS:1</fullName>
    </submittedName>
</protein>
<evidence type="ECO:0000259" key="1">
    <source>
        <dbReference type="PROSITE" id="PS50097"/>
    </source>
</evidence>
<gene>
    <name evidence="2" type="ORF">AMORRO_LOCUS4356</name>
</gene>
<dbReference type="Proteomes" id="UP000789342">
    <property type="component" value="Unassembled WGS sequence"/>
</dbReference>
<evidence type="ECO:0000313" key="3">
    <source>
        <dbReference type="Proteomes" id="UP000789342"/>
    </source>
</evidence>